<protein>
    <submittedName>
        <fullName evidence="2">DUF4402 domain-containing protein</fullName>
    </submittedName>
</protein>
<dbReference type="Pfam" id="PF14352">
    <property type="entry name" value="DUF4402"/>
    <property type="match status" value="1"/>
</dbReference>
<keyword evidence="1" id="KW-0732">Signal</keyword>
<organism evidence="2 3">
    <name type="scientific">Halalkalibaculum roseum</name>
    <dbReference type="NCBI Taxonomy" id="2709311"/>
    <lineage>
        <taxon>Bacteria</taxon>
        <taxon>Pseudomonadati</taxon>
        <taxon>Balneolota</taxon>
        <taxon>Balneolia</taxon>
        <taxon>Balneolales</taxon>
        <taxon>Balneolaceae</taxon>
        <taxon>Halalkalibaculum</taxon>
    </lineage>
</organism>
<name>A0A6M1SVQ2_9BACT</name>
<accession>A0A6M1SVQ2</accession>
<dbReference type="AlphaFoldDB" id="A0A6M1SVQ2"/>
<dbReference type="RefSeq" id="WP_165141856.1">
    <property type="nucleotide sequence ID" value="NZ_JAALLT010000003.1"/>
</dbReference>
<reference evidence="2 3" key="1">
    <citation type="submission" date="2020-02" db="EMBL/GenBank/DDBJ databases">
        <title>Balneolaceae bacterium YR4-1, complete genome.</title>
        <authorList>
            <person name="Li Y."/>
            <person name="Wu S."/>
        </authorList>
    </citation>
    <scope>NUCLEOTIDE SEQUENCE [LARGE SCALE GENOMIC DNA]</scope>
    <source>
        <strain evidence="2 3">YR4-1</strain>
    </source>
</reference>
<feature type="chain" id="PRO_5027038854" evidence="1">
    <location>
        <begin position="27"/>
        <end position="173"/>
    </location>
</feature>
<keyword evidence="3" id="KW-1185">Reference proteome</keyword>
<dbReference type="Proteomes" id="UP000473278">
    <property type="component" value="Unassembled WGS sequence"/>
</dbReference>
<gene>
    <name evidence="2" type="ORF">G3570_09930</name>
</gene>
<dbReference type="EMBL" id="JAALLT010000003">
    <property type="protein sequence ID" value="NGP76952.1"/>
    <property type="molecule type" value="Genomic_DNA"/>
</dbReference>
<evidence type="ECO:0000313" key="3">
    <source>
        <dbReference type="Proteomes" id="UP000473278"/>
    </source>
</evidence>
<comment type="caution">
    <text evidence="2">The sequence shown here is derived from an EMBL/GenBank/DDBJ whole genome shotgun (WGS) entry which is preliminary data.</text>
</comment>
<feature type="signal peptide" evidence="1">
    <location>
        <begin position="1"/>
        <end position="26"/>
    </location>
</feature>
<evidence type="ECO:0000313" key="2">
    <source>
        <dbReference type="EMBL" id="NGP76952.1"/>
    </source>
</evidence>
<evidence type="ECO:0000256" key="1">
    <source>
        <dbReference type="SAM" id="SignalP"/>
    </source>
</evidence>
<sequence length="173" mass="18907">MNLKTLIALTAIVYSLGGAFAPASFAQGGTSSDRYSIGVSARVVNTIEMITLRDMQFGPVQPGQQQISISPLQDSETGKMIAIGIPGSRIRVSFVRERTLTSSDGSSTLTFIYEIAGNDRDDQSSAELLQSENRNFDLNSEGEYYFWIGGQINIQDAKPGQYNGDFTIEVEYI</sequence>
<dbReference type="InterPro" id="IPR025514">
    <property type="entry name" value="DUF4402"/>
</dbReference>
<proteinExistence type="predicted"/>